<evidence type="ECO:0000313" key="2">
    <source>
        <dbReference type="EMBL" id="MDX8420346.1"/>
    </source>
</evidence>
<name>A0AB35U832_9FIRM</name>
<dbReference type="Pfam" id="PF04851">
    <property type="entry name" value="ResIII"/>
    <property type="match status" value="1"/>
</dbReference>
<dbReference type="InterPro" id="IPR050742">
    <property type="entry name" value="Helicase_Restrict-Modif_Enz"/>
</dbReference>
<keyword evidence="2" id="KW-0347">Helicase</keyword>
<dbReference type="PROSITE" id="PS51192">
    <property type="entry name" value="HELICASE_ATP_BIND_1"/>
    <property type="match status" value="1"/>
</dbReference>
<sequence length="730" mass="83431">CKKELMERPVAVFFRQISGRFLPADIGRFLSSLFGHFHPTLTPDQMAILFSKPKLSVEQINRLIQQWTADSVLNIDQTGLLSTAKRDRPWIHYDRWYCEDVHGTMQITLSNLIYVDSVNLEPRIQNQIRKLAAFSNPVFYKNQAMNLSNFGQSRYIYLGEDVNGYIAIPRGLMGALLDQLKEFKIPYHIDDQRRIGKPIHVKFNGTLKDNQKHAANEMLSFDNGILSAATAFGKTVVCCDLMAEKRVSTLIILESSSLIIQWEKAINRFLIVDEEIPEYKTKSGRLRKRKSVVGILQGQKDTTNGIIDIAMAGSVFRKKQTFSRLQDYGMIIVDECHHAASETIQRILRESAAKYVYGASATPVREDGLTKINYMLIGPIRFIFSAKERAAEQGIDHIVIPRFTRTVSLRIGNPKINEAYEIIRDSKNRNNQIVSDTKKCIDENRSPAILTKYKEHAHFLYQQLNGYADHTFLLLGDMPAKEKRYAYQNINEVPADDTMLLIATGKLVGEGFDCPRLDTLIMATPVAGKSVVEQYAGRLNRDCPGKQNVMVYDYIDSHIPVFDRMYGKRLRAYKHIGYHIYQNDSKLGKKNHGFIFDMDSYQETYFQDLINANKEIVISSPELSSRKISKLIQTLKPLQENGVSIIILTWKTNYGIMENNEARMYLLDELRSSGFDLRLVDGLTEHFSIIDKEILWYGSINFLGKEDAEDNVMRVINPEAAEELLESALK</sequence>
<evidence type="ECO:0000259" key="1">
    <source>
        <dbReference type="PROSITE" id="PS51192"/>
    </source>
</evidence>
<accession>A0AB35U832</accession>
<feature type="domain" description="Helicase ATP-binding" evidence="1">
    <location>
        <begin position="215"/>
        <end position="381"/>
    </location>
</feature>
<dbReference type="PANTHER" id="PTHR47396:SF1">
    <property type="entry name" value="ATP-DEPENDENT HELICASE IRC3-RELATED"/>
    <property type="match status" value="1"/>
</dbReference>
<dbReference type="GO" id="GO:0016787">
    <property type="term" value="F:hydrolase activity"/>
    <property type="evidence" value="ECO:0007669"/>
    <property type="project" value="InterPro"/>
</dbReference>
<gene>
    <name evidence="2" type="ORF">MOZ60_09640</name>
</gene>
<organism evidence="2 3">
    <name type="scientific">Grylomicrobium aquisgranensis</name>
    <dbReference type="NCBI Taxonomy" id="2926318"/>
    <lineage>
        <taxon>Bacteria</taxon>
        <taxon>Bacillati</taxon>
        <taxon>Bacillota</taxon>
        <taxon>Erysipelotrichia</taxon>
        <taxon>Erysipelotrichales</taxon>
        <taxon>Erysipelotrichaceae</taxon>
        <taxon>Grylomicrobium</taxon>
    </lineage>
</organism>
<proteinExistence type="predicted"/>
<dbReference type="InterPro" id="IPR027417">
    <property type="entry name" value="P-loop_NTPase"/>
</dbReference>
<dbReference type="Proteomes" id="UP001286174">
    <property type="component" value="Unassembled WGS sequence"/>
</dbReference>
<dbReference type="SMART" id="SM00487">
    <property type="entry name" value="DEXDc"/>
    <property type="match status" value="1"/>
</dbReference>
<dbReference type="GO" id="GO:0005524">
    <property type="term" value="F:ATP binding"/>
    <property type="evidence" value="ECO:0007669"/>
    <property type="project" value="InterPro"/>
</dbReference>
<dbReference type="InterPro" id="IPR006935">
    <property type="entry name" value="Helicase/UvrB_N"/>
</dbReference>
<dbReference type="SUPFAM" id="SSF52540">
    <property type="entry name" value="P-loop containing nucleoside triphosphate hydrolases"/>
    <property type="match status" value="1"/>
</dbReference>
<keyword evidence="2" id="KW-0547">Nucleotide-binding</keyword>
<dbReference type="GO" id="GO:0003677">
    <property type="term" value="F:DNA binding"/>
    <property type="evidence" value="ECO:0007669"/>
    <property type="project" value="InterPro"/>
</dbReference>
<feature type="non-terminal residue" evidence="2">
    <location>
        <position position="1"/>
    </location>
</feature>
<keyword evidence="2" id="KW-0067">ATP-binding</keyword>
<reference evidence="2 3" key="1">
    <citation type="submission" date="2022-03" db="EMBL/GenBank/DDBJ databases">
        <title>Novel taxa within the pig intestine.</title>
        <authorList>
            <person name="Wylensek D."/>
            <person name="Bishof K."/>
            <person name="Afrizal A."/>
            <person name="Clavel T."/>
        </authorList>
    </citation>
    <scope>NUCLEOTIDE SEQUENCE [LARGE SCALE GENOMIC DNA]</scope>
    <source>
        <strain evidence="2 3">CLA-KB-P133</strain>
    </source>
</reference>
<dbReference type="PANTHER" id="PTHR47396">
    <property type="entry name" value="TYPE I RESTRICTION ENZYME ECOKI R PROTEIN"/>
    <property type="match status" value="1"/>
</dbReference>
<keyword evidence="3" id="KW-1185">Reference proteome</keyword>
<dbReference type="GO" id="GO:0004386">
    <property type="term" value="F:helicase activity"/>
    <property type="evidence" value="ECO:0007669"/>
    <property type="project" value="UniProtKB-KW"/>
</dbReference>
<dbReference type="Pfam" id="PF13091">
    <property type="entry name" value="PLDc_2"/>
    <property type="match status" value="1"/>
</dbReference>
<keyword evidence="2" id="KW-0378">Hydrolase</keyword>
<dbReference type="EMBL" id="JALBUR010000032">
    <property type="protein sequence ID" value="MDX8420346.1"/>
    <property type="molecule type" value="Genomic_DNA"/>
</dbReference>
<dbReference type="RefSeq" id="WP_370596505.1">
    <property type="nucleotide sequence ID" value="NZ_JALBUR010000032.1"/>
</dbReference>
<comment type="caution">
    <text evidence="2">The sequence shown here is derived from an EMBL/GenBank/DDBJ whole genome shotgun (WGS) entry which is preliminary data.</text>
</comment>
<dbReference type="Gene3D" id="3.30.870.10">
    <property type="entry name" value="Endonuclease Chain A"/>
    <property type="match status" value="1"/>
</dbReference>
<dbReference type="InterPro" id="IPR014001">
    <property type="entry name" value="Helicase_ATP-bd"/>
</dbReference>
<dbReference type="CDD" id="cd09126">
    <property type="entry name" value="PLDc_C_DEXD_like"/>
    <property type="match status" value="1"/>
</dbReference>
<dbReference type="GO" id="GO:0005829">
    <property type="term" value="C:cytosol"/>
    <property type="evidence" value="ECO:0007669"/>
    <property type="project" value="TreeGrafter"/>
</dbReference>
<dbReference type="AlphaFoldDB" id="A0AB35U832"/>
<protein>
    <submittedName>
        <fullName evidence="2">DEAD/DEAH box helicase family protein</fullName>
    </submittedName>
</protein>
<dbReference type="InterPro" id="IPR025202">
    <property type="entry name" value="PLD-like_dom"/>
</dbReference>
<evidence type="ECO:0000313" key="3">
    <source>
        <dbReference type="Proteomes" id="UP001286174"/>
    </source>
</evidence>
<dbReference type="SUPFAM" id="SSF56024">
    <property type="entry name" value="Phospholipase D/nuclease"/>
    <property type="match status" value="1"/>
</dbReference>
<dbReference type="Gene3D" id="3.40.50.300">
    <property type="entry name" value="P-loop containing nucleotide triphosphate hydrolases"/>
    <property type="match status" value="2"/>
</dbReference>